<gene>
    <name evidence="3" type="ORF">IV66_GL000958</name>
</gene>
<dbReference type="Proteomes" id="UP000051886">
    <property type="component" value="Unassembled WGS sequence"/>
</dbReference>
<dbReference type="OrthoDB" id="9775494at2"/>
<dbReference type="EMBL" id="JQCN01000069">
    <property type="protein sequence ID" value="KRN95931.1"/>
    <property type="molecule type" value="Genomic_DNA"/>
</dbReference>
<dbReference type="PANTHER" id="PTHR33434:SF2">
    <property type="entry name" value="FATTY ACID-BINDING PROTEIN TM_1468"/>
    <property type="match status" value="1"/>
</dbReference>
<comment type="caution">
    <text evidence="3">The sequence shown here is derived from an EMBL/GenBank/DDBJ whole genome shotgun (WGS) entry which is preliminary data.</text>
</comment>
<dbReference type="PROSITE" id="PS51482">
    <property type="entry name" value="DEGV"/>
    <property type="match status" value="1"/>
</dbReference>
<organism evidence="3 4">
    <name type="scientific">Ligilactobacillus pobuzihii</name>
    <dbReference type="NCBI Taxonomy" id="449659"/>
    <lineage>
        <taxon>Bacteria</taxon>
        <taxon>Bacillati</taxon>
        <taxon>Bacillota</taxon>
        <taxon>Bacilli</taxon>
        <taxon>Lactobacillales</taxon>
        <taxon>Lactobacillaceae</taxon>
        <taxon>Ligilactobacillus</taxon>
    </lineage>
</organism>
<comment type="function">
    <text evidence="1">May bind long-chain fatty acids, such as palmitate, and may play a role in lipid transport or fatty acid metabolism.</text>
</comment>
<evidence type="ECO:0000313" key="4">
    <source>
        <dbReference type="Proteomes" id="UP000051886"/>
    </source>
</evidence>
<dbReference type="PANTHER" id="PTHR33434">
    <property type="entry name" value="DEGV DOMAIN-CONTAINING PROTEIN DR_1986-RELATED"/>
    <property type="match status" value="1"/>
</dbReference>
<dbReference type="GO" id="GO:0008289">
    <property type="term" value="F:lipid binding"/>
    <property type="evidence" value="ECO:0007669"/>
    <property type="project" value="UniProtKB-KW"/>
</dbReference>
<evidence type="ECO:0000256" key="1">
    <source>
        <dbReference type="ARBA" id="ARBA00003238"/>
    </source>
</evidence>
<keyword evidence="2" id="KW-0446">Lipid-binding</keyword>
<dbReference type="NCBIfam" id="TIGR00762">
    <property type="entry name" value="DegV"/>
    <property type="match status" value="1"/>
</dbReference>
<dbReference type="RefSeq" id="WP_017867861.1">
    <property type="nucleotide sequence ID" value="NZ_BJYB01000005.1"/>
</dbReference>
<sequence>MKIAVVTDSASCLTSEEIEKYHIKVIPITVIFERQTYLENVDITASEFYEKMKSETDLPSTTQITPGQMQAAYDELEKEGYDAVISIHLSSGITTFYQNLLNYLPEVSNIRVYPFDSKLAASAEGAMAKLAVRLADAGYLPEDIIQELEKFRETTKAYLAVDDLSHLVRTGRLSNASRFVGSLLRIKPVLTFTREGKILALEKKRTMKKAYYSIKERFKTEQEKANGPLRLTVIHAGAWEMEERWYQDIHHDFPRVTMEKSELGPVIGVHVGAGTMALLWCYDWKKWPIDLTKVRN</sequence>
<dbReference type="InterPro" id="IPR003797">
    <property type="entry name" value="DegV"/>
</dbReference>
<dbReference type="InterPro" id="IPR043168">
    <property type="entry name" value="DegV_C"/>
</dbReference>
<protein>
    <submittedName>
        <fullName evidence="3">DegV family protein</fullName>
    </submittedName>
</protein>
<dbReference type="Gene3D" id="3.40.50.10170">
    <property type="match status" value="1"/>
</dbReference>
<evidence type="ECO:0000313" key="3">
    <source>
        <dbReference type="EMBL" id="KRN95931.1"/>
    </source>
</evidence>
<evidence type="ECO:0000256" key="2">
    <source>
        <dbReference type="ARBA" id="ARBA00023121"/>
    </source>
</evidence>
<proteinExistence type="predicted"/>
<dbReference type="SUPFAM" id="SSF82549">
    <property type="entry name" value="DAK1/DegV-like"/>
    <property type="match status" value="1"/>
</dbReference>
<dbReference type="STRING" id="449659.IV66_GL000958"/>
<accession>A0A0R2L2J0</accession>
<name>A0A0R2L2J0_9LACO</name>
<dbReference type="Pfam" id="PF02645">
    <property type="entry name" value="DegV"/>
    <property type="match status" value="1"/>
</dbReference>
<dbReference type="InterPro" id="IPR050270">
    <property type="entry name" value="DegV_domain_contain"/>
</dbReference>
<keyword evidence="4" id="KW-1185">Reference proteome</keyword>
<dbReference type="PATRIC" id="fig|449659.4.peg.964"/>
<reference evidence="3 4" key="1">
    <citation type="journal article" date="2015" name="Genome Announc.">
        <title>Expanding the biotechnology potential of lactobacilli through comparative genomics of 213 strains and associated genera.</title>
        <authorList>
            <person name="Sun Z."/>
            <person name="Harris H.M."/>
            <person name="McCann A."/>
            <person name="Guo C."/>
            <person name="Argimon S."/>
            <person name="Zhang W."/>
            <person name="Yang X."/>
            <person name="Jeffery I.B."/>
            <person name="Cooney J.C."/>
            <person name="Kagawa T.F."/>
            <person name="Liu W."/>
            <person name="Song Y."/>
            <person name="Salvetti E."/>
            <person name="Wrobel A."/>
            <person name="Rasinkangas P."/>
            <person name="Parkhill J."/>
            <person name="Rea M.C."/>
            <person name="O'Sullivan O."/>
            <person name="Ritari J."/>
            <person name="Douillard F.P."/>
            <person name="Paul Ross R."/>
            <person name="Yang R."/>
            <person name="Briner A.E."/>
            <person name="Felis G.E."/>
            <person name="de Vos W.M."/>
            <person name="Barrangou R."/>
            <person name="Klaenhammer T.R."/>
            <person name="Caufield P.W."/>
            <person name="Cui Y."/>
            <person name="Zhang H."/>
            <person name="O'Toole P.W."/>
        </authorList>
    </citation>
    <scope>NUCLEOTIDE SEQUENCE [LARGE SCALE GENOMIC DNA]</scope>
    <source>
        <strain evidence="3 4">NBRC 103219</strain>
    </source>
</reference>
<dbReference type="AlphaFoldDB" id="A0A0R2L2J0"/>
<dbReference type="Gene3D" id="3.30.1180.10">
    <property type="match status" value="1"/>
</dbReference>